<name>A0A8H6G4T8_9LECA</name>
<dbReference type="PRINTS" id="PR00753">
    <property type="entry name" value="ACCSYNTHASE"/>
</dbReference>
<proteinExistence type="inferred from homology"/>
<dbReference type="GO" id="GO:0030170">
    <property type="term" value="F:pyridoxal phosphate binding"/>
    <property type="evidence" value="ECO:0007669"/>
    <property type="project" value="InterPro"/>
</dbReference>
<dbReference type="GO" id="GO:0006520">
    <property type="term" value="P:amino acid metabolic process"/>
    <property type="evidence" value="ECO:0007669"/>
    <property type="project" value="TreeGrafter"/>
</dbReference>
<dbReference type="InterPro" id="IPR004839">
    <property type="entry name" value="Aminotransferase_I/II_large"/>
</dbReference>
<sequence length="292" mass="32520">MDCLSRRGHSNVTKTMAQLPKAMLENIDNDTDVREYHEPIDLSMAENWLIREEVLGIGKLAIEKHFDGHHLSMPTDFWGNPRLLKLLANLFNNYFAPKIPVQQAHIAVSSGAATCLDTLLWNICNEGDGVLIPGPYWNGYDVHCRNRSATSPILVSFPRLQDAFSMALVTALEKTFASSSCTIKALILTNPHNPLGQCYPKPVLEECLRFCQRRNIHLISDEVFALSTFNPSQVDLPETRHFVSMLAVDPTALDCDPGRVHVVWSMSKDFAAGGIKLVRAAASITKTDIYNS</sequence>
<comment type="cofactor">
    <cofactor evidence="1">
        <name>pyridoxal 5'-phosphate</name>
        <dbReference type="ChEBI" id="CHEBI:597326"/>
    </cofactor>
</comment>
<keyword evidence="3" id="KW-0032">Aminotransferase</keyword>
<dbReference type="GO" id="GO:0008483">
    <property type="term" value="F:transaminase activity"/>
    <property type="evidence" value="ECO:0007669"/>
    <property type="project" value="UniProtKB-KW"/>
</dbReference>
<dbReference type="Proteomes" id="UP000578531">
    <property type="component" value="Unassembled WGS sequence"/>
</dbReference>
<accession>A0A8H6G4T8</accession>
<evidence type="ECO:0000256" key="2">
    <source>
        <dbReference type="ARBA" id="ARBA00007441"/>
    </source>
</evidence>
<dbReference type="EMBL" id="JACCJC010000003">
    <property type="protein sequence ID" value="KAF6240568.1"/>
    <property type="molecule type" value="Genomic_DNA"/>
</dbReference>
<dbReference type="InterPro" id="IPR050478">
    <property type="entry name" value="Ethylene_sulfur-biosynth"/>
</dbReference>
<evidence type="ECO:0000256" key="3">
    <source>
        <dbReference type="ARBA" id="ARBA00022576"/>
    </source>
</evidence>
<dbReference type="PANTHER" id="PTHR43795">
    <property type="entry name" value="BIFUNCTIONAL ASPARTATE AMINOTRANSFERASE AND GLUTAMATE/ASPARTATE-PREPHENATE AMINOTRANSFERASE-RELATED"/>
    <property type="match status" value="1"/>
</dbReference>
<dbReference type="Pfam" id="PF00155">
    <property type="entry name" value="Aminotran_1_2"/>
    <property type="match status" value="1"/>
</dbReference>
<gene>
    <name evidence="7" type="ORF">HO173_001238</name>
</gene>
<comment type="similarity">
    <text evidence="2">Belongs to the class-I pyridoxal-phosphate-dependent aminotransferase family.</text>
</comment>
<evidence type="ECO:0000256" key="1">
    <source>
        <dbReference type="ARBA" id="ARBA00001933"/>
    </source>
</evidence>
<dbReference type="InterPro" id="IPR015424">
    <property type="entry name" value="PyrdxlP-dep_Trfase"/>
</dbReference>
<evidence type="ECO:0000313" key="7">
    <source>
        <dbReference type="EMBL" id="KAF6240568.1"/>
    </source>
</evidence>
<evidence type="ECO:0000256" key="5">
    <source>
        <dbReference type="ARBA" id="ARBA00022898"/>
    </source>
</evidence>
<evidence type="ECO:0000313" key="8">
    <source>
        <dbReference type="Proteomes" id="UP000578531"/>
    </source>
</evidence>
<keyword evidence="5" id="KW-0663">Pyridoxal phosphate</keyword>
<evidence type="ECO:0000259" key="6">
    <source>
        <dbReference type="Pfam" id="PF00155"/>
    </source>
</evidence>
<dbReference type="InterPro" id="IPR015421">
    <property type="entry name" value="PyrdxlP-dep_Trfase_major"/>
</dbReference>
<dbReference type="RefSeq" id="XP_037169827.1">
    <property type="nucleotide sequence ID" value="XM_037303180.1"/>
</dbReference>
<organism evidence="7 8">
    <name type="scientific">Letharia columbiana</name>
    <dbReference type="NCBI Taxonomy" id="112416"/>
    <lineage>
        <taxon>Eukaryota</taxon>
        <taxon>Fungi</taxon>
        <taxon>Dikarya</taxon>
        <taxon>Ascomycota</taxon>
        <taxon>Pezizomycotina</taxon>
        <taxon>Lecanoromycetes</taxon>
        <taxon>OSLEUM clade</taxon>
        <taxon>Lecanoromycetidae</taxon>
        <taxon>Lecanorales</taxon>
        <taxon>Lecanorineae</taxon>
        <taxon>Parmeliaceae</taxon>
        <taxon>Letharia</taxon>
    </lineage>
</organism>
<protein>
    <recommendedName>
        <fullName evidence="6">Aminotransferase class I/classII large domain-containing protein</fullName>
    </recommendedName>
</protein>
<comment type="caution">
    <text evidence="7">The sequence shown here is derived from an EMBL/GenBank/DDBJ whole genome shotgun (WGS) entry which is preliminary data.</text>
</comment>
<feature type="domain" description="Aminotransferase class I/classII large" evidence="6">
    <location>
        <begin position="65"/>
        <end position="275"/>
    </location>
</feature>
<keyword evidence="4" id="KW-0808">Transferase</keyword>
<evidence type="ECO:0000256" key="4">
    <source>
        <dbReference type="ARBA" id="ARBA00022679"/>
    </source>
</evidence>
<dbReference type="SUPFAM" id="SSF53383">
    <property type="entry name" value="PLP-dependent transferases"/>
    <property type="match status" value="1"/>
</dbReference>
<keyword evidence="8" id="KW-1185">Reference proteome</keyword>
<dbReference type="PANTHER" id="PTHR43795:SF32">
    <property type="entry name" value="AMINOTRANSFERASE GLII-RELATED"/>
    <property type="match status" value="1"/>
</dbReference>
<dbReference type="AlphaFoldDB" id="A0A8H6G4T8"/>
<reference evidence="7 8" key="1">
    <citation type="journal article" date="2020" name="Genomics">
        <title>Complete, high-quality genomes from long-read metagenomic sequencing of two wolf lichen thalli reveals enigmatic genome architecture.</title>
        <authorList>
            <person name="McKenzie S.K."/>
            <person name="Walston R.F."/>
            <person name="Allen J.L."/>
        </authorList>
    </citation>
    <scope>NUCLEOTIDE SEQUENCE [LARGE SCALE GENOMIC DNA]</scope>
    <source>
        <strain evidence="7">WasteWater2</strain>
    </source>
</reference>
<dbReference type="GeneID" id="59282913"/>
<dbReference type="CDD" id="cd00609">
    <property type="entry name" value="AAT_like"/>
    <property type="match status" value="1"/>
</dbReference>
<dbReference type="Gene3D" id="3.40.640.10">
    <property type="entry name" value="Type I PLP-dependent aspartate aminotransferase-like (Major domain)"/>
    <property type="match status" value="1"/>
</dbReference>
<dbReference type="OrthoDB" id="7042322at2759"/>